<keyword evidence="3 6" id="KW-0812">Transmembrane</keyword>
<proteinExistence type="predicted"/>
<feature type="transmembrane region" description="Helical" evidence="6">
    <location>
        <begin position="46"/>
        <end position="69"/>
    </location>
</feature>
<keyword evidence="5 6" id="KW-0472">Membrane</keyword>
<feature type="transmembrane region" description="Helical" evidence="6">
    <location>
        <begin position="218"/>
        <end position="240"/>
    </location>
</feature>
<feature type="transmembrane region" description="Helical" evidence="6">
    <location>
        <begin position="81"/>
        <end position="102"/>
    </location>
</feature>
<evidence type="ECO:0000256" key="6">
    <source>
        <dbReference type="SAM" id="Phobius"/>
    </source>
</evidence>
<dbReference type="AlphaFoldDB" id="A0A926RT01"/>
<dbReference type="PANTHER" id="PTHR30250:SF11">
    <property type="entry name" value="O-ANTIGEN TRANSPORTER-RELATED"/>
    <property type="match status" value="1"/>
</dbReference>
<feature type="transmembrane region" description="Helical" evidence="6">
    <location>
        <begin position="12"/>
        <end position="34"/>
    </location>
</feature>
<gene>
    <name evidence="7" type="ORF">IC620_07365</name>
</gene>
<comment type="caution">
    <text evidence="7">The sequence shown here is derived from an EMBL/GenBank/DDBJ whole genome shotgun (WGS) entry which is preliminary data.</text>
</comment>
<evidence type="ECO:0000256" key="1">
    <source>
        <dbReference type="ARBA" id="ARBA00004651"/>
    </source>
</evidence>
<feature type="transmembrane region" description="Helical" evidence="6">
    <location>
        <begin position="179"/>
        <end position="197"/>
    </location>
</feature>
<keyword evidence="2" id="KW-1003">Cell membrane</keyword>
<name>A0A926RT01_9BACL</name>
<keyword evidence="8" id="KW-1185">Reference proteome</keyword>
<dbReference type="InterPro" id="IPR050833">
    <property type="entry name" value="Poly_Biosynth_Transport"/>
</dbReference>
<evidence type="ECO:0000313" key="8">
    <source>
        <dbReference type="Proteomes" id="UP000661691"/>
    </source>
</evidence>
<comment type="subcellular location">
    <subcellularLocation>
        <location evidence="1">Cell membrane</location>
        <topology evidence="1">Multi-pass membrane protein</topology>
    </subcellularLocation>
</comment>
<feature type="transmembrane region" description="Helical" evidence="6">
    <location>
        <begin position="383"/>
        <end position="401"/>
    </location>
</feature>
<dbReference type="GO" id="GO:0005886">
    <property type="term" value="C:plasma membrane"/>
    <property type="evidence" value="ECO:0007669"/>
    <property type="project" value="UniProtKB-SubCell"/>
</dbReference>
<feature type="transmembrane region" description="Helical" evidence="6">
    <location>
        <begin position="444"/>
        <end position="464"/>
    </location>
</feature>
<evidence type="ECO:0000256" key="4">
    <source>
        <dbReference type="ARBA" id="ARBA00022989"/>
    </source>
</evidence>
<evidence type="ECO:0000256" key="2">
    <source>
        <dbReference type="ARBA" id="ARBA00022475"/>
    </source>
</evidence>
<feature type="transmembrane region" description="Helical" evidence="6">
    <location>
        <begin position="148"/>
        <end position="173"/>
    </location>
</feature>
<dbReference type="RefSeq" id="WP_191141885.1">
    <property type="nucleotide sequence ID" value="NZ_JACXAH010000008.1"/>
</dbReference>
<feature type="transmembrane region" description="Helical" evidence="6">
    <location>
        <begin position="252"/>
        <end position="271"/>
    </location>
</feature>
<evidence type="ECO:0000256" key="3">
    <source>
        <dbReference type="ARBA" id="ARBA00022692"/>
    </source>
</evidence>
<sequence length="483" mass="54650">MKTLLKKLFSDSAAFAVAMFGNKLVALILVPIWFKYLDNEAIWGTTNAYTLILTYLCVLGTDAAMAFYFYDSKNEEERRTYFFNAIFFSVSICVGFGVFTFFAGEPLGILLYASNEYNRLLFIATLATIGAIIIQHVLGYARYSGRVWLFNTFSMAYVIGSNLISVIFVINGFGVMGLFYGQLIGQSLVAIILLFLFRKEFVFKLSKAHISDLIRYGLPLLPTLISFWVLTSVSRPIVLHLSSMENANIMEASIRVASFIVLITAPFQLAWRPFSMSIKEREDAPEVFGVVARLLLVVGTLSIMLLTFVIEPLYKLYISEADKATGYLYVWPLALGTLFNVLHTVFGVGLLIKKQTKKISRSFMIASIIYFMGVFLTVPSYGIWGAVSMTTVAYLVVIVLVYRQNQKVYPVQFHFKAMMIYLTVYLVNMVGISWIQTHQYEYKWVYYMTAIVMTILTIFITKLIPVQLLGNIRNILPKLGGKG</sequence>
<feature type="transmembrane region" description="Helical" evidence="6">
    <location>
        <begin position="330"/>
        <end position="352"/>
    </location>
</feature>
<keyword evidence="4 6" id="KW-1133">Transmembrane helix</keyword>
<dbReference type="PANTHER" id="PTHR30250">
    <property type="entry name" value="PST FAMILY PREDICTED COLANIC ACID TRANSPORTER"/>
    <property type="match status" value="1"/>
</dbReference>
<reference evidence="7" key="1">
    <citation type="submission" date="2020-09" db="EMBL/GenBank/DDBJ databases">
        <title>A novel bacterium of genus Hazenella, isolated from South China Sea.</title>
        <authorList>
            <person name="Huang H."/>
            <person name="Mo K."/>
            <person name="Hu Y."/>
        </authorList>
    </citation>
    <scope>NUCLEOTIDE SEQUENCE</scope>
    <source>
        <strain evidence="7">IB182357</strain>
    </source>
</reference>
<dbReference type="Proteomes" id="UP000661691">
    <property type="component" value="Unassembled WGS sequence"/>
</dbReference>
<feature type="transmembrane region" description="Helical" evidence="6">
    <location>
        <begin position="413"/>
        <end position="432"/>
    </location>
</feature>
<evidence type="ECO:0000313" key="7">
    <source>
        <dbReference type="EMBL" id="MBD1372180.1"/>
    </source>
</evidence>
<dbReference type="EMBL" id="JACXAH010000008">
    <property type="protein sequence ID" value="MBD1372180.1"/>
    <property type="molecule type" value="Genomic_DNA"/>
</dbReference>
<organism evidence="7 8">
    <name type="scientific">Polycladospora coralii</name>
    <dbReference type="NCBI Taxonomy" id="2771432"/>
    <lineage>
        <taxon>Bacteria</taxon>
        <taxon>Bacillati</taxon>
        <taxon>Bacillota</taxon>
        <taxon>Bacilli</taxon>
        <taxon>Bacillales</taxon>
        <taxon>Thermoactinomycetaceae</taxon>
        <taxon>Polycladospora</taxon>
    </lineage>
</organism>
<protein>
    <submittedName>
        <fullName evidence="7">Polysaccharide biosynthesis C-terminal domain-containing protein</fullName>
    </submittedName>
</protein>
<feature type="transmembrane region" description="Helical" evidence="6">
    <location>
        <begin position="122"/>
        <end position="141"/>
    </location>
</feature>
<evidence type="ECO:0000256" key="5">
    <source>
        <dbReference type="ARBA" id="ARBA00023136"/>
    </source>
</evidence>
<feature type="transmembrane region" description="Helical" evidence="6">
    <location>
        <begin position="359"/>
        <end position="377"/>
    </location>
</feature>
<dbReference type="Pfam" id="PF13440">
    <property type="entry name" value="Polysacc_synt_3"/>
    <property type="match status" value="1"/>
</dbReference>
<feature type="transmembrane region" description="Helical" evidence="6">
    <location>
        <begin position="291"/>
        <end position="310"/>
    </location>
</feature>
<accession>A0A926RT01</accession>